<name>A0A484M1Y5_9ASTE</name>
<dbReference type="Pfam" id="PF13966">
    <property type="entry name" value="zf-RVT"/>
    <property type="match status" value="1"/>
</dbReference>
<organism evidence="2 3">
    <name type="scientific">Cuscuta campestris</name>
    <dbReference type="NCBI Taxonomy" id="132261"/>
    <lineage>
        <taxon>Eukaryota</taxon>
        <taxon>Viridiplantae</taxon>
        <taxon>Streptophyta</taxon>
        <taxon>Embryophyta</taxon>
        <taxon>Tracheophyta</taxon>
        <taxon>Spermatophyta</taxon>
        <taxon>Magnoliopsida</taxon>
        <taxon>eudicotyledons</taxon>
        <taxon>Gunneridae</taxon>
        <taxon>Pentapetalae</taxon>
        <taxon>asterids</taxon>
        <taxon>lamiids</taxon>
        <taxon>Solanales</taxon>
        <taxon>Convolvulaceae</taxon>
        <taxon>Cuscuteae</taxon>
        <taxon>Cuscuta</taxon>
        <taxon>Cuscuta subgen. Grammica</taxon>
        <taxon>Cuscuta sect. Cleistogrammica</taxon>
    </lineage>
</organism>
<dbReference type="EMBL" id="OOIL02002298">
    <property type="protein sequence ID" value="VFQ82076.1"/>
    <property type="molecule type" value="Genomic_DNA"/>
</dbReference>
<evidence type="ECO:0000313" key="3">
    <source>
        <dbReference type="Proteomes" id="UP000595140"/>
    </source>
</evidence>
<dbReference type="InterPro" id="IPR026960">
    <property type="entry name" value="RVT-Znf"/>
</dbReference>
<evidence type="ECO:0000313" key="2">
    <source>
        <dbReference type="EMBL" id="VFQ82076.1"/>
    </source>
</evidence>
<reference evidence="2 3" key="1">
    <citation type="submission" date="2018-04" db="EMBL/GenBank/DDBJ databases">
        <authorList>
            <person name="Vogel A."/>
        </authorList>
    </citation>
    <scope>NUCLEOTIDE SEQUENCE [LARGE SCALE GENOMIC DNA]</scope>
</reference>
<evidence type="ECO:0000259" key="1">
    <source>
        <dbReference type="Pfam" id="PF13966"/>
    </source>
</evidence>
<sequence>MDAEKSFFQQKTKCELLIEGDKCSKFFHNLMKKKTASNGIPFFVTDQGNLTQSLEDIVKEFIHYFTQLFGCTVPIQQLDWSVFFEGPCLATMDATHLTKEVEIQEVREALYSIGNNKSPGPNGYTAAFFKEIWNIAGQTLFEAVSEFFRSGKLLKQFNHVIVVLIPKVKDNPGVKDFRPIACSNVVYKIIAKILSNRTSSVLPGLINHSQAAFVKGRNMVDNIQLAQHNVRDDIMMFSRGDHNSVQVLVDDLKHFSVVSGLHVNAQKSNLVNFPQGRLPVKYLGLPLTSQRATNTNFVPLVDIVDANIRRWNTKTLSLAGRSELIRIVIQGIEGFWLQAFPIHKSVLNRIIFLCRSFLWGNKVYKVAWDDICKPKDEGGLGIRNSFVWNQALLTKNLWNIASNKETLWVQWVHAVYLQGGSVWTWIPKKGDSHLFKKLAKVRDKFLHNIGDAYDDMEETMSNLWEEDGGNTAKLYDILRVHGVKQPWMKIIWQSYIPPRYTVTAWMALRKRLPTKVNLSFVDMDRKCSL</sequence>
<keyword evidence="3" id="KW-1185">Reference proteome</keyword>
<dbReference type="PANTHER" id="PTHR33116:SF80">
    <property type="entry name" value="REVERSE TRANSCRIPTASE ZINC-BINDING DOMAIN-CONTAINING PROTEIN"/>
    <property type="match status" value="1"/>
</dbReference>
<dbReference type="AlphaFoldDB" id="A0A484M1Y5"/>
<dbReference type="Proteomes" id="UP000595140">
    <property type="component" value="Unassembled WGS sequence"/>
</dbReference>
<accession>A0A484M1Y5</accession>
<dbReference type="OrthoDB" id="1748995at2759"/>
<protein>
    <recommendedName>
        <fullName evidence="1">Reverse transcriptase zinc-binding domain-containing protein</fullName>
    </recommendedName>
</protein>
<proteinExistence type="predicted"/>
<gene>
    <name evidence="2" type="ORF">CCAM_LOCUS23852</name>
</gene>
<feature type="domain" description="Reverse transcriptase zinc-binding" evidence="1">
    <location>
        <begin position="471"/>
        <end position="527"/>
    </location>
</feature>
<dbReference type="PANTHER" id="PTHR33116">
    <property type="entry name" value="REVERSE TRANSCRIPTASE ZINC-BINDING DOMAIN-CONTAINING PROTEIN-RELATED-RELATED"/>
    <property type="match status" value="1"/>
</dbReference>